<gene>
    <name evidence="2" type="ORF">ELQ92_04985</name>
</gene>
<dbReference type="Pfam" id="PF07722">
    <property type="entry name" value="Peptidase_C26"/>
    <property type="match status" value="1"/>
</dbReference>
<evidence type="ECO:0000313" key="2">
    <source>
        <dbReference type="EMBL" id="RWZ68561.1"/>
    </source>
</evidence>
<dbReference type="SUPFAM" id="SSF52317">
    <property type="entry name" value="Class I glutamine amidotransferase-like"/>
    <property type="match status" value="1"/>
</dbReference>
<sequence length="265" mass="28473">MAGPDEAEPYRPIIGMTTYLEQSRTGVWDVPASFLPKVYIEAITRAGGTVVLLPPQPTGPGIARRVVAGLDALVVTGGKDVEPARYGQAPHSHTDDPRPDRDAWEFDLLEAALDHDLPVLGICRGAQILNVLRGGTLHQHLPDIIGDDRYQLGGGVFSEAQVSVRQDSVLERIVGHRVGVKLYHHQAVDGLGDGLVASAHTTDGVIEAVELPGATFVVAVQWHPEEDLDDLRLFEATVTAARTVAQRRSLEPHADGPRGREGVPA</sequence>
<protein>
    <submittedName>
        <fullName evidence="2">Gamma-glutamyl-gamma-aminobutyrate hydrolase family protein</fullName>
    </submittedName>
</protein>
<dbReference type="EMBL" id="RZNC01000001">
    <property type="protein sequence ID" value="RWZ68561.1"/>
    <property type="molecule type" value="Genomic_DNA"/>
</dbReference>
<dbReference type="PANTHER" id="PTHR43235">
    <property type="entry name" value="GLUTAMINE AMIDOTRANSFERASE PB2B2.05-RELATED"/>
    <property type="match status" value="1"/>
</dbReference>
<proteinExistence type="predicted"/>
<feature type="compositionally biased region" description="Basic and acidic residues" evidence="1">
    <location>
        <begin position="248"/>
        <end position="265"/>
    </location>
</feature>
<dbReference type="PROSITE" id="PS51273">
    <property type="entry name" value="GATASE_TYPE_1"/>
    <property type="match status" value="1"/>
</dbReference>
<accession>A0A3S4AVZ5</accession>
<comment type="caution">
    <text evidence="2">The sequence shown here is derived from an EMBL/GenBank/DDBJ whole genome shotgun (WGS) entry which is preliminary data.</text>
</comment>
<dbReference type="InterPro" id="IPR029062">
    <property type="entry name" value="Class_I_gatase-like"/>
</dbReference>
<dbReference type="OrthoDB" id="9813383at2"/>
<dbReference type="PANTHER" id="PTHR43235:SF1">
    <property type="entry name" value="GLUTAMINE AMIDOTRANSFERASE PB2B2.05-RELATED"/>
    <property type="match status" value="1"/>
</dbReference>
<dbReference type="GO" id="GO:0005829">
    <property type="term" value="C:cytosol"/>
    <property type="evidence" value="ECO:0007669"/>
    <property type="project" value="TreeGrafter"/>
</dbReference>
<dbReference type="InterPro" id="IPR011697">
    <property type="entry name" value="Peptidase_C26"/>
</dbReference>
<dbReference type="CDD" id="cd01745">
    <property type="entry name" value="GATase1_2"/>
    <property type="match status" value="1"/>
</dbReference>
<dbReference type="GO" id="GO:0006598">
    <property type="term" value="P:polyamine catabolic process"/>
    <property type="evidence" value="ECO:0007669"/>
    <property type="project" value="TreeGrafter"/>
</dbReference>
<name>A0A3S4AVZ5_9MICO</name>
<organism evidence="2 3">
    <name type="scientific">Labedella populi</name>
    <dbReference type="NCBI Taxonomy" id="2498850"/>
    <lineage>
        <taxon>Bacteria</taxon>
        <taxon>Bacillati</taxon>
        <taxon>Actinomycetota</taxon>
        <taxon>Actinomycetes</taxon>
        <taxon>Micrococcales</taxon>
        <taxon>Microbacteriaceae</taxon>
        <taxon>Labedella</taxon>
    </lineage>
</organism>
<keyword evidence="3" id="KW-1185">Reference proteome</keyword>
<feature type="region of interest" description="Disordered" evidence="1">
    <location>
        <begin position="81"/>
        <end position="100"/>
    </location>
</feature>
<dbReference type="GO" id="GO:0033969">
    <property type="term" value="F:gamma-glutamyl-gamma-aminobutyrate hydrolase activity"/>
    <property type="evidence" value="ECO:0007669"/>
    <property type="project" value="TreeGrafter"/>
</dbReference>
<dbReference type="Gene3D" id="3.40.50.880">
    <property type="match status" value="1"/>
</dbReference>
<evidence type="ECO:0000256" key="1">
    <source>
        <dbReference type="SAM" id="MobiDB-lite"/>
    </source>
</evidence>
<reference evidence="2 3" key="1">
    <citation type="submission" date="2018-12" db="EMBL/GenBank/DDBJ databases">
        <authorList>
            <person name="Li F."/>
        </authorList>
    </citation>
    <scope>NUCLEOTIDE SEQUENCE [LARGE SCALE GENOMIC DNA]</scope>
    <source>
        <strain evidence="2 3">8H24J-4-2</strain>
    </source>
</reference>
<dbReference type="InterPro" id="IPR044668">
    <property type="entry name" value="PuuD-like"/>
</dbReference>
<dbReference type="AlphaFoldDB" id="A0A3S4AVZ5"/>
<keyword evidence="2" id="KW-0378">Hydrolase</keyword>
<dbReference type="Proteomes" id="UP000288603">
    <property type="component" value="Unassembled WGS sequence"/>
</dbReference>
<evidence type="ECO:0000313" key="3">
    <source>
        <dbReference type="Proteomes" id="UP000288603"/>
    </source>
</evidence>
<feature type="region of interest" description="Disordered" evidence="1">
    <location>
        <begin position="246"/>
        <end position="265"/>
    </location>
</feature>